<dbReference type="AlphaFoldDB" id="K9UEU0"/>
<dbReference type="SUPFAM" id="SSF141571">
    <property type="entry name" value="Pentapeptide repeat-like"/>
    <property type="match status" value="1"/>
</dbReference>
<evidence type="ECO:0000313" key="1">
    <source>
        <dbReference type="EMBL" id="AFY93325.1"/>
    </source>
</evidence>
<keyword evidence="2" id="KW-1185">Reference proteome</keyword>
<dbReference type="eggNOG" id="ENOG5033Y75">
    <property type="taxonomic scope" value="Bacteria"/>
</dbReference>
<dbReference type="OrthoDB" id="582351at2"/>
<dbReference type="Pfam" id="PF00805">
    <property type="entry name" value="Pentapeptide"/>
    <property type="match status" value="1"/>
</dbReference>
<dbReference type="STRING" id="1173020.Cha6605_2242"/>
<name>K9UEU0_CHAP6</name>
<dbReference type="InterPro" id="IPR001646">
    <property type="entry name" value="5peptide_repeat"/>
</dbReference>
<dbReference type="HOGENOM" id="CLU_1999692_0_0_3"/>
<accession>K9UEU0</accession>
<proteinExistence type="predicted"/>
<gene>
    <name evidence="1" type="ORF">Cha6605_2242</name>
</gene>
<organism evidence="1 2">
    <name type="scientific">Chamaesiphon minutus (strain ATCC 27169 / PCC 6605)</name>
    <dbReference type="NCBI Taxonomy" id="1173020"/>
    <lineage>
        <taxon>Bacteria</taxon>
        <taxon>Bacillati</taxon>
        <taxon>Cyanobacteriota</taxon>
        <taxon>Cyanophyceae</taxon>
        <taxon>Gomontiellales</taxon>
        <taxon>Chamaesiphonaceae</taxon>
        <taxon>Chamaesiphon</taxon>
    </lineage>
</organism>
<dbReference type="Proteomes" id="UP000010366">
    <property type="component" value="Chromosome"/>
</dbReference>
<dbReference type="EMBL" id="CP003600">
    <property type="protein sequence ID" value="AFY93325.1"/>
    <property type="molecule type" value="Genomic_DNA"/>
</dbReference>
<evidence type="ECO:0000313" key="2">
    <source>
        <dbReference type="Proteomes" id="UP000010366"/>
    </source>
</evidence>
<dbReference type="Gene3D" id="2.160.20.80">
    <property type="entry name" value="E3 ubiquitin-protein ligase SopA"/>
    <property type="match status" value="1"/>
</dbReference>
<reference evidence="1 2" key="1">
    <citation type="submission" date="2012-05" db="EMBL/GenBank/DDBJ databases">
        <title>Finished chromosome of genome of Chamaesiphon sp. PCC 6605.</title>
        <authorList>
            <consortium name="US DOE Joint Genome Institute"/>
            <person name="Gugger M."/>
            <person name="Coursin T."/>
            <person name="Rippka R."/>
            <person name="Tandeau De Marsac N."/>
            <person name="Huntemann M."/>
            <person name="Wei C.-L."/>
            <person name="Han J."/>
            <person name="Detter J.C."/>
            <person name="Han C."/>
            <person name="Tapia R."/>
            <person name="Chen A."/>
            <person name="Kyrpides N."/>
            <person name="Mavromatis K."/>
            <person name="Markowitz V."/>
            <person name="Szeto E."/>
            <person name="Ivanova N."/>
            <person name="Pagani I."/>
            <person name="Pati A."/>
            <person name="Goodwin L."/>
            <person name="Nordberg H.P."/>
            <person name="Cantor M.N."/>
            <person name="Hua S.X."/>
            <person name="Woyke T."/>
            <person name="Kerfeld C.A."/>
        </authorList>
    </citation>
    <scope>NUCLEOTIDE SEQUENCE [LARGE SCALE GENOMIC DNA]</scope>
    <source>
        <strain evidence="2">ATCC 27169 / PCC 6605</strain>
    </source>
</reference>
<dbReference type="KEGG" id="cmp:Cha6605_2242"/>
<protein>
    <submittedName>
        <fullName evidence="1">Pentapeptide repeat protein</fullName>
    </submittedName>
</protein>
<dbReference type="RefSeq" id="WP_015159476.1">
    <property type="nucleotide sequence ID" value="NC_019697.1"/>
</dbReference>
<sequence>MLNQLTQSTKLSQLILTAGLCLATVLAIQIVGEPTGGNRPATTATEKNLNENGLILNGTSLNGASLNGTSFNGTSLNGANLNGTGLSANGVHFKRFGSTSPTSVTAILNQKPMSKLHLEGGQLALKIKRSD</sequence>